<sequence>MKIRFETNLLVPF</sequence>
<evidence type="ECO:0000313" key="1">
    <source>
        <dbReference type="EMBL" id="JAD43103.1"/>
    </source>
</evidence>
<protein>
    <submittedName>
        <fullName evidence="1">Uncharacterized protein</fullName>
    </submittedName>
</protein>
<reference evidence="1" key="2">
    <citation type="journal article" date="2015" name="Data Brief">
        <title>Shoot transcriptome of the giant reed, Arundo donax.</title>
        <authorList>
            <person name="Barrero R.A."/>
            <person name="Guerrero F.D."/>
            <person name="Moolhuijzen P."/>
            <person name="Goolsby J.A."/>
            <person name="Tidwell J."/>
            <person name="Bellgard S.E."/>
            <person name="Bellgard M.I."/>
        </authorList>
    </citation>
    <scope>NUCLEOTIDE SEQUENCE</scope>
    <source>
        <tissue evidence="1">Shoot tissue taken approximately 20 cm above the soil surface</tissue>
    </source>
</reference>
<reference evidence="1" key="1">
    <citation type="submission" date="2014-09" db="EMBL/GenBank/DDBJ databases">
        <authorList>
            <person name="Magalhaes I.L.F."/>
            <person name="Oliveira U."/>
            <person name="Santos F.R."/>
            <person name="Vidigal T.H.D.A."/>
            <person name="Brescovit A.D."/>
            <person name="Santos A.J."/>
        </authorList>
    </citation>
    <scope>NUCLEOTIDE SEQUENCE</scope>
    <source>
        <tissue evidence="1">Shoot tissue taken approximately 20 cm above the soil surface</tissue>
    </source>
</reference>
<name>A0A0A8ZZJ7_ARUDO</name>
<organism evidence="1">
    <name type="scientific">Arundo donax</name>
    <name type="common">Giant reed</name>
    <name type="synonym">Donax arundinaceus</name>
    <dbReference type="NCBI Taxonomy" id="35708"/>
    <lineage>
        <taxon>Eukaryota</taxon>
        <taxon>Viridiplantae</taxon>
        <taxon>Streptophyta</taxon>
        <taxon>Embryophyta</taxon>
        <taxon>Tracheophyta</taxon>
        <taxon>Spermatophyta</taxon>
        <taxon>Magnoliopsida</taxon>
        <taxon>Liliopsida</taxon>
        <taxon>Poales</taxon>
        <taxon>Poaceae</taxon>
        <taxon>PACMAD clade</taxon>
        <taxon>Arundinoideae</taxon>
        <taxon>Arundineae</taxon>
        <taxon>Arundo</taxon>
    </lineage>
</organism>
<dbReference type="EMBL" id="GBRH01254792">
    <property type="protein sequence ID" value="JAD43103.1"/>
    <property type="molecule type" value="Transcribed_RNA"/>
</dbReference>
<proteinExistence type="predicted"/>
<accession>A0A0A8ZZJ7</accession>